<organism evidence="3 4">
    <name type="scientific">Patellaria atrata CBS 101060</name>
    <dbReference type="NCBI Taxonomy" id="1346257"/>
    <lineage>
        <taxon>Eukaryota</taxon>
        <taxon>Fungi</taxon>
        <taxon>Dikarya</taxon>
        <taxon>Ascomycota</taxon>
        <taxon>Pezizomycotina</taxon>
        <taxon>Dothideomycetes</taxon>
        <taxon>Dothideomycetes incertae sedis</taxon>
        <taxon>Patellariales</taxon>
        <taxon>Patellariaceae</taxon>
        <taxon>Patellaria</taxon>
    </lineage>
</organism>
<feature type="region of interest" description="Disordered" evidence="2">
    <location>
        <begin position="318"/>
        <end position="385"/>
    </location>
</feature>
<proteinExistence type="predicted"/>
<gene>
    <name evidence="3" type="ORF">M501DRAFT_1005362</name>
</gene>
<feature type="compositionally biased region" description="Basic and acidic residues" evidence="2">
    <location>
        <begin position="337"/>
        <end position="350"/>
    </location>
</feature>
<reference evidence="3" key="1">
    <citation type="journal article" date="2020" name="Stud. Mycol.">
        <title>101 Dothideomycetes genomes: a test case for predicting lifestyles and emergence of pathogens.</title>
        <authorList>
            <person name="Haridas S."/>
            <person name="Albert R."/>
            <person name="Binder M."/>
            <person name="Bloem J."/>
            <person name="Labutti K."/>
            <person name="Salamov A."/>
            <person name="Andreopoulos B."/>
            <person name="Baker S."/>
            <person name="Barry K."/>
            <person name="Bills G."/>
            <person name="Bluhm B."/>
            <person name="Cannon C."/>
            <person name="Castanera R."/>
            <person name="Culley D."/>
            <person name="Daum C."/>
            <person name="Ezra D."/>
            <person name="Gonzalez J."/>
            <person name="Henrissat B."/>
            <person name="Kuo A."/>
            <person name="Liang C."/>
            <person name="Lipzen A."/>
            <person name="Lutzoni F."/>
            <person name="Magnuson J."/>
            <person name="Mondo S."/>
            <person name="Nolan M."/>
            <person name="Ohm R."/>
            <person name="Pangilinan J."/>
            <person name="Park H.-J."/>
            <person name="Ramirez L."/>
            <person name="Alfaro M."/>
            <person name="Sun H."/>
            <person name="Tritt A."/>
            <person name="Yoshinaga Y."/>
            <person name="Zwiers L.-H."/>
            <person name="Turgeon B."/>
            <person name="Goodwin S."/>
            <person name="Spatafora J."/>
            <person name="Crous P."/>
            <person name="Grigoriev I."/>
        </authorList>
    </citation>
    <scope>NUCLEOTIDE SEQUENCE</scope>
    <source>
        <strain evidence="3">CBS 101060</strain>
    </source>
</reference>
<feature type="compositionally biased region" description="Polar residues" evidence="2">
    <location>
        <begin position="238"/>
        <end position="259"/>
    </location>
</feature>
<dbReference type="EMBL" id="MU006178">
    <property type="protein sequence ID" value="KAF2834066.1"/>
    <property type="molecule type" value="Genomic_DNA"/>
</dbReference>
<comment type="caution">
    <text evidence="3">The sequence shown here is derived from an EMBL/GenBank/DDBJ whole genome shotgun (WGS) entry which is preliminary data.</text>
</comment>
<protein>
    <submittedName>
        <fullName evidence="3">Uncharacterized protein</fullName>
    </submittedName>
</protein>
<keyword evidence="1" id="KW-0175">Coiled coil</keyword>
<accession>A0A9P4S2A5</accession>
<feature type="compositionally biased region" description="Gly residues" evidence="2">
    <location>
        <begin position="322"/>
        <end position="335"/>
    </location>
</feature>
<name>A0A9P4S2A5_9PEZI</name>
<feature type="region of interest" description="Disordered" evidence="2">
    <location>
        <begin position="197"/>
        <end position="302"/>
    </location>
</feature>
<evidence type="ECO:0000256" key="2">
    <source>
        <dbReference type="SAM" id="MobiDB-lite"/>
    </source>
</evidence>
<dbReference type="OrthoDB" id="3643499at2759"/>
<feature type="coiled-coil region" evidence="1">
    <location>
        <begin position="394"/>
        <end position="435"/>
    </location>
</feature>
<dbReference type="AlphaFoldDB" id="A0A9P4S2A5"/>
<evidence type="ECO:0000313" key="3">
    <source>
        <dbReference type="EMBL" id="KAF2834066.1"/>
    </source>
</evidence>
<feature type="compositionally biased region" description="Gly residues" evidence="2">
    <location>
        <begin position="358"/>
        <end position="372"/>
    </location>
</feature>
<keyword evidence="4" id="KW-1185">Reference proteome</keyword>
<sequence length="674" mass="75786">MTTYSFSHPYPILHGHPSSTYTSSSSTYPPDPFSHFTYQRNPRPHLPPRAFTDSSAYQLYTRDAHSYGPDYGEWKYVPRYGKSDSGRWRKLGRELGTGDEVGEAMWGRGYVDRGFGFGMRGAGGGEERMNTTWGNLAGGGLFEDRLGWGRRFGGGGGGYGRPGGCYFDGRGLEVRGGAERETMGGYYSSDRSGGVGYQPYYPEAAGGRDPVSHSRPTESSFTSGPPRDRQDERYPSYPTRSSSLYWRSQARGTSPTQPFRANGIPRVSEPRDSTPQSQGGFFGRLTPTLRFAKRQRTEEMGSGVRYVRPFRETLRNLFSGGSFSGEGRGSGGPEDVGGERRYRGFSEDPRTSAQEEQGSGGAGRNGWQGGGLEEQVQAQKARNSRERDELCAARLRFEEKKAAFEREKRALEDRAEALEKERAEFYREKTRWCEEKRYHFEMETPMSDFSDDGFFGQGTFTDYEVFDDSDGNDSGHWFRGTWGGSAQKRRGQTSHFATFKGSRQHWNDDVDWIQAFEAYTKAWKNLGEKVSELPYPTASLQPEDLLEPSRVTEHIVGPPMDLSDHLIMIANVWIFFMKAFSIEPVFSRLDPSSSQLRISRLSAAGTDRLRNLRACLRAEKLKWHSDKLGGRNDGCGDRNEKLIRDDNVRAVFDGISELDRACQSALDGRESAYV</sequence>
<dbReference type="Proteomes" id="UP000799429">
    <property type="component" value="Unassembled WGS sequence"/>
</dbReference>
<evidence type="ECO:0000256" key="1">
    <source>
        <dbReference type="SAM" id="Coils"/>
    </source>
</evidence>
<evidence type="ECO:0000313" key="4">
    <source>
        <dbReference type="Proteomes" id="UP000799429"/>
    </source>
</evidence>